<dbReference type="PANTHER" id="PTHR41339">
    <property type="entry name" value="LIPL48"/>
    <property type="match status" value="1"/>
</dbReference>
<organism evidence="3 4">
    <name type="scientific">Lysobacter arseniciresistens ZS79</name>
    <dbReference type="NCBI Taxonomy" id="913325"/>
    <lineage>
        <taxon>Bacteria</taxon>
        <taxon>Pseudomonadati</taxon>
        <taxon>Pseudomonadota</taxon>
        <taxon>Gammaproteobacteria</taxon>
        <taxon>Lysobacterales</taxon>
        <taxon>Lysobacteraceae</taxon>
        <taxon>Novilysobacter</taxon>
    </lineage>
</organism>
<feature type="chain" id="PRO_5001962704" description="Lipoprotein" evidence="2">
    <location>
        <begin position="25"/>
        <end position="482"/>
    </location>
</feature>
<evidence type="ECO:0000313" key="4">
    <source>
        <dbReference type="Proteomes" id="UP000029989"/>
    </source>
</evidence>
<reference evidence="3 4" key="1">
    <citation type="journal article" date="2015" name="Stand. Genomic Sci.">
        <title>Genomic information of the arsenic-resistant bacterium Lysobacter arseniciresistens type strain ZS79(T) and comparison of Lysobacter draft genomes.</title>
        <authorList>
            <person name="Liu L."/>
            <person name="Zhang S."/>
            <person name="Luo M."/>
            <person name="Wang G."/>
        </authorList>
    </citation>
    <scope>NUCLEOTIDE SEQUENCE [LARGE SCALE GENOMIC DNA]</scope>
    <source>
        <strain evidence="3 4">ZS79</strain>
    </source>
</reference>
<proteinExistence type="predicted"/>
<feature type="compositionally biased region" description="Pro residues" evidence="1">
    <location>
        <begin position="38"/>
        <end position="64"/>
    </location>
</feature>
<evidence type="ECO:0000256" key="2">
    <source>
        <dbReference type="SAM" id="SignalP"/>
    </source>
</evidence>
<comment type="caution">
    <text evidence="3">The sequence shown here is derived from an EMBL/GenBank/DDBJ whole genome shotgun (WGS) entry which is preliminary data.</text>
</comment>
<evidence type="ECO:0008006" key="5">
    <source>
        <dbReference type="Google" id="ProtNLM"/>
    </source>
</evidence>
<feature type="signal peptide" evidence="2">
    <location>
        <begin position="1"/>
        <end position="24"/>
    </location>
</feature>
<dbReference type="AlphaFoldDB" id="A0A0A0F014"/>
<dbReference type="eggNOG" id="COG3291">
    <property type="taxonomic scope" value="Bacteria"/>
</dbReference>
<evidence type="ECO:0000256" key="1">
    <source>
        <dbReference type="SAM" id="MobiDB-lite"/>
    </source>
</evidence>
<accession>A0A0A0F014</accession>
<keyword evidence="4" id="KW-1185">Reference proteome</keyword>
<dbReference type="Proteomes" id="UP000029989">
    <property type="component" value="Unassembled WGS sequence"/>
</dbReference>
<evidence type="ECO:0000313" key="3">
    <source>
        <dbReference type="EMBL" id="KGM56526.1"/>
    </source>
</evidence>
<sequence>MAASSNTKTLLMTLTAALALSACGGGSDNVASPGEGAFPPPPSSTPPPTTPPPTTPPPTTPPPTAAECPTGTTDVGEVAGLTNCQLPSRIIGELLLPQVDGLVYSVNGRTDVGEDMGGDAANPAPQARKGTLRIEPGVTVFGSAGADFLMVNRGSQIFAEGDAANPIVFTSRQSVEGTTDVDSIGQWGGLVLLGRAAISTCPGTAQPGTATCEAQVEGANGYYGGNANDDNTGVLKYVRVMHSGFEVLPDVELNGITLAGLGSGTTVEYVQVHNSSDDGFEWFGGTVNAKYLVGTGNDDDTFDTDSGYRGGIQFGLILQRAGGGDRMNEMSSQDLPYRSMPNLANVTFVGAGHDNAIVLNQGTLVGYYNAVVTGGAPACVEFQSDTTDGVFHSTYLSCDVPFAGGASGREAAAFNAGTNNATGASTLTGGFINGANEAAVPAYAGLASVNAAFADVDYIGAVKDAGDTWWQGWTCGLTADDC</sequence>
<protein>
    <recommendedName>
        <fullName evidence="5">Lipoprotein</fullName>
    </recommendedName>
</protein>
<keyword evidence="2" id="KW-0732">Signal</keyword>
<feature type="region of interest" description="Disordered" evidence="1">
    <location>
        <begin position="23"/>
        <end position="74"/>
    </location>
</feature>
<dbReference type="PANTHER" id="PTHR41339:SF1">
    <property type="entry name" value="SECRETED PROTEIN"/>
    <property type="match status" value="1"/>
</dbReference>
<dbReference type="EMBL" id="AVPT01000012">
    <property type="protein sequence ID" value="KGM56526.1"/>
    <property type="molecule type" value="Genomic_DNA"/>
</dbReference>
<dbReference type="OrthoDB" id="237393at2"/>
<gene>
    <name evidence="3" type="ORF">N799_03680</name>
</gene>
<name>A0A0A0F014_9GAMM</name>
<dbReference type="STRING" id="913325.N799_03680"/>
<dbReference type="RefSeq" id="WP_036210534.1">
    <property type="nucleotide sequence ID" value="NZ_AVPT01000012.1"/>
</dbReference>